<sequence>MDATSPFIRTHLYRRVRIRSQPSLDLFCSTVAAKPDLAAAVIELTIDLSAEERAYRDAAHADEDGPRPIPRFVGVLKASATKLTAMSCKLVNLRQLALVECPAVLGDAVLLDGPEGALSRLEVLNVDAWEPRNGQRKGRREFNKRLATFPTLRTLRLSVRDTGLPIVPRADEFSAPCKSLRTLDVDAWRPDAGDPSYDIGRLFPNLRSFVAHQLEEYNTVIPMVETLPNQLEELYLWRYHEFFGRLMPVDIVPLLPSFPRLLYLHLSQGTFTPDSLLRYLRAAPQLRQLSFGCASDISDATLLAIVSLPHLESLELDHALGHQGESLLEQFEQRQFRDGATVDPVWDPLDWDWQEPEFPPGATLEGIESVVSLAQIRGIKVQGTAIGIPRDWEAAWRRERVTVVAEHFVTTGDLSWLEPSGVNLVEVTQYLGGSLRSLREKHGVPSPLAGVASPLEQPL</sequence>
<evidence type="ECO:0000313" key="2">
    <source>
        <dbReference type="Proteomes" id="UP000016926"/>
    </source>
</evidence>
<name>M7X8N7_RHOT1</name>
<dbReference type="Gene3D" id="3.80.10.10">
    <property type="entry name" value="Ribonuclease Inhibitor"/>
    <property type="match status" value="1"/>
</dbReference>
<dbReference type="GeneID" id="27367850"/>
<evidence type="ECO:0008006" key="3">
    <source>
        <dbReference type="Google" id="ProtNLM"/>
    </source>
</evidence>
<dbReference type="OrthoDB" id="10367259at2759"/>
<reference evidence="1 2" key="1">
    <citation type="journal article" date="2012" name="Nat. Commun.">
        <title>A multi-omic map of the lipid-producing yeast Rhodosporidium toruloides.</title>
        <authorList>
            <person name="Zhu Z."/>
            <person name="Zhang S."/>
            <person name="Liu H."/>
            <person name="Shen H."/>
            <person name="Lin X."/>
            <person name="Yang F."/>
            <person name="Zhou Y.J."/>
            <person name="Jin G."/>
            <person name="Ye M."/>
            <person name="Zou H."/>
            <person name="Zou H."/>
            <person name="Zhao Z.K."/>
        </authorList>
    </citation>
    <scope>NUCLEOTIDE SEQUENCE [LARGE SCALE GENOMIC DNA]</scope>
    <source>
        <strain evidence="1 2">NP11</strain>
    </source>
</reference>
<dbReference type="AlphaFoldDB" id="M7X8N7"/>
<dbReference type="SUPFAM" id="SSF52047">
    <property type="entry name" value="RNI-like"/>
    <property type="match status" value="1"/>
</dbReference>
<gene>
    <name evidence="1" type="ORF">RHTO_03837</name>
</gene>
<dbReference type="HOGENOM" id="CLU_596041_0_0_1"/>
<protein>
    <recommendedName>
        <fullName evidence="3">Proteophosphoglycan ppg4</fullName>
    </recommendedName>
</protein>
<dbReference type="RefSeq" id="XP_016271158.1">
    <property type="nucleotide sequence ID" value="XM_016417506.1"/>
</dbReference>
<dbReference type="InterPro" id="IPR032675">
    <property type="entry name" value="LRR_dom_sf"/>
</dbReference>
<keyword evidence="2" id="KW-1185">Reference proteome</keyword>
<evidence type="ECO:0000313" key="1">
    <source>
        <dbReference type="EMBL" id="EMS20039.1"/>
    </source>
</evidence>
<dbReference type="Proteomes" id="UP000016926">
    <property type="component" value="Unassembled WGS sequence"/>
</dbReference>
<accession>M7X8N7</accession>
<proteinExistence type="predicted"/>
<dbReference type="EMBL" id="KB722664">
    <property type="protein sequence ID" value="EMS20039.1"/>
    <property type="molecule type" value="Genomic_DNA"/>
</dbReference>
<organism evidence="1 2">
    <name type="scientific">Rhodotorula toruloides (strain NP11)</name>
    <name type="common">Yeast</name>
    <name type="synonym">Rhodosporidium toruloides</name>
    <dbReference type="NCBI Taxonomy" id="1130832"/>
    <lineage>
        <taxon>Eukaryota</taxon>
        <taxon>Fungi</taxon>
        <taxon>Dikarya</taxon>
        <taxon>Basidiomycota</taxon>
        <taxon>Pucciniomycotina</taxon>
        <taxon>Microbotryomycetes</taxon>
        <taxon>Sporidiobolales</taxon>
        <taxon>Sporidiobolaceae</taxon>
        <taxon>Rhodotorula</taxon>
    </lineage>
</organism>